<dbReference type="PANTHER" id="PTHR10989">
    <property type="entry name" value="ANDROGEN-INDUCED PROTEIN 1-RELATED"/>
    <property type="match status" value="1"/>
</dbReference>
<evidence type="ECO:0000256" key="3">
    <source>
        <dbReference type="ARBA" id="ARBA00022989"/>
    </source>
</evidence>
<dbReference type="VEuPathDB" id="FungiDB:DIURU_000414"/>
<dbReference type="RefSeq" id="XP_034014733.1">
    <property type="nucleotide sequence ID" value="XM_034156980.1"/>
</dbReference>
<feature type="transmembrane region" description="Helical" evidence="5">
    <location>
        <begin position="7"/>
        <end position="25"/>
    </location>
</feature>
<dbReference type="AlphaFoldDB" id="A0A642UZU3"/>
<dbReference type="Pfam" id="PF04750">
    <property type="entry name" value="Far-17a_AIG1"/>
    <property type="match status" value="1"/>
</dbReference>
<dbReference type="Proteomes" id="UP000449547">
    <property type="component" value="Unassembled WGS sequence"/>
</dbReference>
<keyword evidence="7" id="KW-1185">Reference proteome</keyword>
<feature type="transmembrane region" description="Helical" evidence="5">
    <location>
        <begin position="143"/>
        <end position="162"/>
    </location>
</feature>
<dbReference type="PANTHER" id="PTHR10989:SF16">
    <property type="entry name" value="AT02829P-RELATED"/>
    <property type="match status" value="1"/>
</dbReference>
<dbReference type="OMA" id="CWVEYCA"/>
<gene>
    <name evidence="6" type="ORF">DIURU_000414</name>
</gene>
<dbReference type="GO" id="GO:0016020">
    <property type="term" value="C:membrane"/>
    <property type="evidence" value="ECO:0007669"/>
    <property type="project" value="InterPro"/>
</dbReference>
<feature type="transmembrane region" description="Helical" evidence="5">
    <location>
        <begin position="78"/>
        <end position="97"/>
    </location>
</feature>
<organism evidence="6 7">
    <name type="scientific">Diutina rugosa</name>
    <name type="common">Yeast</name>
    <name type="synonym">Candida rugosa</name>
    <dbReference type="NCBI Taxonomy" id="5481"/>
    <lineage>
        <taxon>Eukaryota</taxon>
        <taxon>Fungi</taxon>
        <taxon>Dikarya</taxon>
        <taxon>Ascomycota</taxon>
        <taxon>Saccharomycotina</taxon>
        <taxon>Pichiomycetes</taxon>
        <taxon>Debaryomycetaceae</taxon>
        <taxon>Diutina</taxon>
    </lineage>
</organism>
<sequence length="223" mass="24829">MTRTVGNRWALAVCASSFAIGVYGLTRNLSAQLPPHLKDAGHWQFLTNLSLAYSLIVFGVGMAAHISKSAALFNLKNLLHPIGMALEFVVAVVYWPLRIFFINLLVEDPSKFKLPLSTDLCIHLMPVVSLFIDYLAFSPPWTLSTPTALTVMAVLTAGYWWWLKQLIAPGGTYPYNFLNVDTEQERVVVFVAVGSVAFVSFLATKALYGVFVRDTKLQMKKRI</sequence>
<keyword evidence="4 5" id="KW-0472">Membrane</keyword>
<evidence type="ECO:0000313" key="6">
    <source>
        <dbReference type="EMBL" id="KAA8907727.1"/>
    </source>
</evidence>
<comment type="subcellular location">
    <subcellularLocation>
        <location evidence="1">Endomembrane system</location>
        <topology evidence="1">Multi-pass membrane protein</topology>
    </subcellularLocation>
</comment>
<evidence type="ECO:0008006" key="8">
    <source>
        <dbReference type="Google" id="ProtNLM"/>
    </source>
</evidence>
<protein>
    <recommendedName>
        <fullName evidence="8">FAR-17a/AIG1-like protein</fullName>
    </recommendedName>
</protein>
<reference evidence="6 7" key="1">
    <citation type="submission" date="2019-07" db="EMBL/GenBank/DDBJ databases">
        <title>Genome assembly of two rare yeast pathogens: Diutina rugosa and Trichomonascus ciferrii.</title>
        <authorList>
            <person name="Mixao V."/>
            <person name="Saus E."/>
            <person name="Hansen A."/>
            <person name="Lass-Flor C."/>
            <person name="Gabaldon T."/>
        </authorList>
    </citation>
    <scope>NUCLEOTIDE SEQUENCE [LARGE SCALE GENOMIC DNA]</scope>
    <source>
        <strain evidence="6 7">CBS 613</strain>
    </source>
</reference>
<proteinExistence type="predicted"/>
<comment type="caution">
    <text evidence="6">The sequence shown here is derived from an EMBL/GenBank/DDBJ whole genome shotgun (WGS) entry which is preliminary data.</text>
</comment>
<dbReference type="InterPro" id="IPR006838">
    <property type="entry name" value="ADTRP_AIG1"/>
</dbReference>
<evidence type="ECO:0000256" key="1">
    <source>
        <dbReference type="ARBA" id="ARBA00004127"/>
    </source>
</evidence>
<feature type="transmembrane region" description="Helical" evidence="5">
    <location>
        <begin position="117"/>
        <end position="136"/>
    </location>
</feature>
<evidence type="ECO:0000256" key="5">
    <source>
        <dbReference type="SAM" id="Phobius"/>
    </source>
</evidence>
<dbReference type="OrthoDB" id="1898221at2759"/>
<dbReference type="EMBL" id="SWFT01000019">
    <property type="protein sequence ID" value="KAA8907727.1"/>
    <property type="molecule type" value="Genomic_DNA"/>
</dbReference>
<accession>A0A642UZU3</accession>
<name>A0A642UZU3_DIURU</name>
<dbReference type="GO" id="GO:0012505">
    <property type="term" value="C:endomembrane system"/>
    <property type="evidence" value="ECO:0007669"/>
    <property type="project" value="UniProtKB-SubCell"/>
</dbReference>
<feature type="transmembrane region" description="Helical" evidence="5">
    <location>
        <begin position="45"/>
        <end position="66"/>
    </location>
</feature>
<feature type="transmembrane region" description="Helical" evidence="5">
    <location>
        <begin position="187"/>
        <end position="212"/>
    </location>
</feature>
<keyword evidence="2 5" id="KW-0812">Transmembrane</keyword>
<evidence type="ECO:0000256" key="2">
    <source>
        <dbReference type="ARBA" id="ARBA00022692"/>
    </source>
</evidence>
<evidence type="ECO:0000313" key="7">
    <source>
        <dbReference type="Proteomes" id="UP000449547"/>
    </source>
</evidence>
<keyword evidence="3 5" id="KW-1133">Transmembrane helix</keyword>
<evidence type="ECO:0000256" key="4">
    <source>
        <dbReference type="ARBA" id="ARBA00023136"/>
    </source>
</evidence>
<dbReference type="GeneID" id="54779067"/>